<evidence type="ECO:0000313" key="3">
    <source>
        <dbReference type="Proteomes" id="UP001220324"/>
    </source>
</evidence>
<dbReference type="SUPFAM" id="SSF55729">
    <property type="entry name" value="Acyl-CoA N-acyltransferases (Nat)"/>
    <property type="match status" value="1"/>
</dbReference>
<dbReference type="InterPro" id="IPR000182">
    <property type="entry name" value="GNAT_dom"/>
</dbReference>
<evidence type="ECO:0000313" key="2">
    <source>
        <dbReference type="EMBL" id="KAJ5553092.1"/>
    </source>
</evidence>
<reference evidence="2 3" key="1">
    <citation type="journal article" date="2023" name="IMA Fungus">
        <title>Comparative genomic study of the Penicillium genus elucidates a diverse pangenome and 15 lateral gene transfer events.</title>
        <authorList>
            <person name="Petersen C."/>
            <person name="Sorensen T."/>
            <person name="Nielsen M.R."/>
            <person name="Sondergaard T.E."/>
            <person name="Sorensen J.L."/>
            <person name="Fitzpatrick D.A."/>
            <person name="Frisvad J.C."/>
            <person name="Nielsen K.L."/>
        </authorList>
    </citation>
    <scope>NUCLEOTIDE SEQUENCE [LARGE SCALE GENOMIC DNA]</scope>
    <source>
        <strain evidence="2 3">IBT 35679</strain>
    </source>
</reference>
<dbReference type="AlphaFoldDB" id="A0AAD6GHX9"/>
<dbReference type="EMBL" id="JAQIZZ010000002">
    <property type="protein sequence ID" value="KAJ5553092.1"/>
    <property type="molecule type" value="Genomic_DNA"/>
</dbReference>
<feature type="domain" description="N-acetyltransferase" evidence="1">
    <location>
        <begin position="100"/>
        <end position="246"/>
    </location>
</feature>
<dbReference type="PANTHER" id="PTHR43792:SF1">
    <property type="entry name" value="N-ACETYLTRANSFERASE DOMAIN-CONTAINING PROTEIN"/>
    <property type="match status" value="1"/>
</dbReference>
<dbReference type="InterPro" id="IPR051531">
    <property type="entry name" value="N-acetyltransferase"/>
</dbReference>
<evidence type="ECO:0000259" key="1">
    <source>
        <dbReference type="PROSITE" id="PS51186"/>
    </source>
</evidence>
<comment type="caution">
    <text evidence="2">The sequence shown here is derived from an EMBL/GenBank/DDBJ whole genome shotgun (WGS) entry which is preliminary data.</text>
</comment>
<dbReference type="PANTHER" id="PTHR43792">
    <property type="entry name" value="GNAT FAMILY, PUTATIVE (AFU_ORTHOLOGUE AFUA_3G00765)-RELATED-RELATED"/>
    <property type="match status" value="1"/>
</dbReference>
<keyword evidence="3" id="KW-1185">Reference proteome</keyword>
<gene>
    <name evidence="2" type="ORF">N7494_002470</name>
</gene>
<dbReference type="GO" id="GO:0016747">
    <property type="term" value="F:acyltransferase activity, transferring groups other than amino-acyl groups"/>
    <property type="evidence" value="ECO:0007669"/>
    <property type="project" value="InterPro"/>
</dbReference>
<dbReference type="InterPro" id="IPR016181">
    <property type="entry name" value="Acyl_CoA_acyltransferase"/>
</dbReference>
<dbReference type="Pfam" id="PF13302">
    <property type="entry name" value="Acetyltransf_3"/>
    <property type="match status" value="1"/>
</dbReference>
<protein>
    <recommendedName>
        <fullName evidence="1">N-acetyltransferase domain-containing protein</fullName>
    </recommendedName>
</protein>
<name>A0AAD6GHX9_9EURO</name>
<dbReference type="Gene3D" id="3.40.630.30">
    <property type="match status" value="1"/>
</dbReference>
<accession>A0AAD6GHX9</accession>
<dbReference type="PROSITE" id="PS51186">
    <property type="entry name" value="GNAT"/>
    <property type="match status" value="1"/>
</dbReference>
<dbReference type="Proteomes" id="UP001220324">
    <property type="component" value="Unassembled WGS sequence"/>
</dbReference>
<organism evidence="2 3">
    <name type="scientific">Penicillium frequentans</name>
    <dbReference type="NCBI Taxonomy" id="3151616"/>
    <lineage>
        <taxon>Eukaryota</taxon>
        <taxon>Fungi</taxon>
        <taxon>Dikarya</taxon>
        <taxon>Ascomycota</taxon>
        <taxon>Pezizomycotina</taxon>
        <taxon>Eurotiomycetes</taxon>
        <taxon>Eurotiomycetidae</taxon>
        <taxon>Eurotiales</taxon>
        <taxon>Aspergillaceae</taxon>
        <taxon>Penicillium</taxon>
    </lineage>
</organism>
<proteinExistence type="predicted"/>
<sequence>MSPLQVSGLPEPFAILTDRLVLLPTPIAVFSATYRKLYARLHADAGFCRMGFGSDFPLKNWSDSETHSFIETRDIERNWKKYSLGDLAVGLRGSSQSDDKNARDKDAKQIKPQFSVLRGSDLERLTGLNMELLDTIHWVGYAGIRDATTTSMPAREAEDPALPPWQEMVELRYGVSPECWGTGIAKEAAEAVMGWAADERGVKRFIAETEKDNERSGKVLQKLGFSLSETDYWKDPGEFEWELVVR</sequence>